<dbReference type="OrthoDB" id="6500128at2759"/>
<dbReference type="RefSeq" id="XP_013329441.1">
    <property type="nucleotide sequence ID" value="XM_013473987.1"/>
</dbReference>
<dbReference type="CDD" id="cd18578">
    <property type="entry name" value="ABC_6TM_Pgp_ABCB1_D2_like"/>
    <property type="match status" value="1"/>
</dbReference>
<evidence type="ECO:0000256" key="1">
    <source>
        <dbReference type="ARBA" id="ARBA00004141"/>
    </source>
</evidence>
<dbReference type="Proteomes" id="UP000053958">
    <property type="component" value="Unassembled WGS sequence"/>
</dbReference>
<dbReference type="Gene3D" id="1.20.1560.10">
    <property type="entry name" value="ABC transporter type 1, transmembrane domain"/>
    <property type="match status" value="1"/>
</dbReference>
<dbReference type="GO" id="GO:0015421">
    <property type="term" value="F:ABC-type oligopeptide transporter activity"/>
    <property type="evidence" value="ECO:0007669"/>
    <property type="project" value="TreeGrafter"/>
</dbReference>
<dbReference type="GO" id="GO:0090374">
    <property type="term" value="P:oligopeptide export from mitochondrion"/>
    <property type="evidence" value="ECO:0007669"/>
    <property type="project" value="TreeGrafter"/>
</dbReference>
<organism evidence="11 12">
    <name type="scientific">Rasamsonia emersonii (strain ATCC 16479 / CBS 393.64 / IMI 116815)</name>
    <dbReference type="NCBI Taxonomy" id="1408163"/>
    <lineage>
        <taxon>Eukaryota</taxon>
        <taxon>Fungi</taxon>
        <taxon>Dikarya</taxon>
        <taxon>Ascomycota</taxon>
        <taxon>Pezizomycotina</taxon>
        <taxon>Eurotiomycetes</taxon>
        <taxon>Eurotiomycetidae</taxon>
        <taxon>Eurotiales</taxon>
        <taxon>Trichocomaceae</taxon>
        <taxon>Rasamsonia</taxon>
    </lineage>
</organism>
<dbReference type="InterPro" id="IPR027417">
    <property type="entry name" value="P-loop_NTPase"/>
</dbReference>
<dbReference type="CDD" id="cd18577">
    <property type="entry name" value="ABC_6TM_Pgp_ABCB1_D1_like"/>
    <property type="match status" value="1"/>
</dbReference>
<dbReference type="GO" id="GO:0005524">
    <property type="term" value="F:ATP binding"/>
    <property type="evidence" value="ECO:0007669"/>
    <property type="project" value="UniProtKB-KW"/>
</dbReference>
<dbReference type="GO" id="GO:0005743">
    <property type="term" value="C:mitochondrial inner membrane"/>
    <property type="evidence" value="ECO:0007669"/>
    <property type="project" value="TreeGrafter"/>
</dbReference>
<evidence type="ECO:0000259" key="9">
    <source>
        <dbReference type="PROSITE" id="PS50893"/>
    </source>
</evidence>
<dbReference type="Gene3D" id="3.40.50.300">
    <property type="entry name" value="P-loop containing nucleotide triphosphate hydrolases"/>
    <property type="match status" value="2"/>
</dbReference>
<evidence type="ECO:0000256" key="3">
    <source>
        <dbReference type="ARBA" id="ARBA00022741"/>
    </source>
</evidence>
<feature type="transmembrane region" description="Helical" evidence="8">
    <location>
        <begin position="994"/>
        <end position="1013"/>
    </location>
</feature>
<dbReference type="PANTHER" id="PTHR43394:SF15">
    <property type="entry name" value="ALPHA-FACTOR-TRANSPORTING ATPASE"/>
    <property type="match status" value="1"/>
</dbReference>
<feature type="region of interest" description="Disordered" evidence="7">
    <location>
        <begin position="613"/>
        <end position="644"/>
    </location>
</feature>
<proteinExistence type="predicted"/>
<dbReference type="InterPro" id="IPR039421">
    <property type="entry name" value="Type_1_exporter"/>
</dbReference>
<keyword evidence="4" id="KW-0067">ATP-binding</keyword>
<dbReference type="SUPFAM" id="SSF90123">
    <property type="entry name" value="ABC transporter transmembrane region"/>
    <property type="match status" value="2"/>
</dbReference>
<dbReference type="EC" id="3.6.3.44" evidence="11"/>
<dbReference type="PROSITE" id="PS50929">
    <property type="entry name" value="ABC_TM1F"/>
    <property type="match status" value="2"/>
</dbReference>
<dbReference type="PANTHER" id="PTHR43394">
    <property type="entry name" value="ATP-DEPENDENT PERMEASE MDL1, MITOCHONDRIAL"/>
    <property type="match status" value="1"/>
</dbReference>
<comment type="subcellular location">
    <subcellularLocation>
        <location evidence="1">Membrane</location>
        <topology evidence="1">Multi-pass membrane protein</topology>
    </subcellularLocation>
</comment>
<dbReference type="InterPro" id="IPR003439">
    <property type="entry name" value="ABC_transporter-like_ATP-bd"/>
</dbReference>
<dbReference type="PROSITE" id="PS50893">
    <property type="entry name" value="ABC_TRANSPORTER_2"/>
    <property type="match status" value="2"/>
</dbReference>
<feature type="transmembrane region" description="Helical" evidence="8">
    <location>
        <begin position="853"/>
        <end position="874"/>
    </location>
</feature>
<feature type="transmembrane region" description="Helical" evidence="8">
    <location>
        <begin position="960"/>
        <end position="982"/>
    </location>
</feature>
<feature type="transmembrane region" description="Helical" evidence="8">
    <location>
        <begin position="91"/>
        <end position="114"/>
    </location>
</feature>
<evidence type="ECO:0000259" key="10">
    <source>
        <dbReference type="PROSITE" id="PS50929"/>
    </source>
</evidence>
<dbReference type="EMBL" id="LASV01000122">
    <property type="protein sequence ID" value="KKA22829.1"/>
    <property type="molecule type" value="Genomic_DNA"/>
</dbReference>
<feature type="transmembrane region" description="Helical" evidence="8">
    <location>
        <begin position="38"/>
        <end position="62"/>
    </location>
</feature>
<keyword evidence="3" id="KW-0547">Nucleotide-binding</keyword>
<feature type="domain" description="ABC transmembrane type-1" evidence="10">
    <location>
        <begin position="740"/>
        <end position="1025"/>
    </location>
</feature>
<dbReference type="GO" id="GO:0016887">
    <property type="term" value="F:ATP hydrolysis activity"/>
    <property type="evidence" value="ECO:0007669"/>
    <property type="project" value="InterPro"/>
</dbReference>
<dbReference type="Pfam" id="PF00005">
    <property type="entry name" value="ABC_tran"/>
    <property type="match status" value="2"/>
</dbReference>
<dbReference type="SMART" id="SM00382">
    <property type="entry name" value="AAA"/>
    <property type="match status" value="2"/>
</dbReference>
<protein>
    <submittedName>
        <fullName evidence="11">Xenobiotic-transporting ATPase</fullName>
        <ecNumber evidence="11">3.6.3.44</ecNumber>
    </submittedName>
</protein>
<dbReference type="InterPro" id="IPR036640">
    <property type="entry name" value="ABC1_TM_sf"/>
</dbReference>
<evidence type="ECO:0000313" key="11">
    <source>
        <dbReference type="EMBL" id="KKA22829.1"/>
    </source>
</evidence>
<feature type="transmembrane region" description="Helical" evidence="8">
    <location>
        <begin position="780"/>
        <end position="802"/>
    </location>
</feature>
<keyword evidence="5 8" id="KW-1133">Transmembrane helix</keyword>
<evidence type="ECO:0000256" key="7">
    <source>
        <dbReference type="SAM" id="MobiDB-lite"/>
    </source>
</evidence>
<dbReference type="FunFam" id="3.40.50.300:FF:003218">
    <property type="entry name" value="ABC a-pheromone efflux pump AtrD"/>
    <property type="match status" value="1"/>
</dbReference>
<feature type="domain" description="ABC transporter" evidence="9">
    <location>
        <begin position="370"/>
        <end position="609"/>
    </location>
</feature>
<sequence>MSEGQEVLADDTRPEHEGEAQLDASWTTLFCFTSRKHALIVAFASTFTLFAGLVIPAFAIYLGKLFDSFTKFGSEAISGSQLLARVSNDGLILLGLGVVGWCLNGGYFFFWVVFAELQARSARKKLFRALLSQELRWFDMRKEGVGAFLSHTQKQIRELQIATSQPLGFTLQHLVRTVAALELAFYTSWKVALVTLAAVPFSSALITFLSSRMKPIIEAQQSKLTDASKLSYDAFTAVEVVKCFNGQFPTYSRFISCIREAARCYLRLALLTSLQIGVTRLMAFGMFVQGFWYGSSLVDSGQLSSGDVLRTFWACLAAIQSIEQIVNHLPALERGKIAGATLKSYLHCSDPEEFPVADGDWHSTPCRGDIEVRDVSFAYPSQPKRLVLSSTNIFFPAGKTTFIIGRSGSGKSTLANLLLRFYSSYSGEILIDGNPIQTIDALWIRNNITLVQQQSFLFNETLSQNILFGSNDRENVTRQQIEACIETAKLQDVISHLPKGLETVVGVGGNFLSGGQKQRVAIARARMKDSPILILDECTSALDYRNRIAVMDAIRTWRKGKTTIIITHDTTQILGDDFAYVLERGRVVASGYKKDLIGSCSLFSDERDGLSNSGISDSKLPEAPSVDGFLELSDNDSDTSSDASFEETTSLQTAYIDGFSIPHYNDEQASSHSNFQYEHISAPPISHKPAIGRHKPPIEPVKHVINGDVEQIPVRPISSLLRILLTIPSFLTLKQRTILVLSLIFAILHASATPIFSYLLSQLFEAFYAAGNRANLARRWSLSVLGLAVGDAIVSFIMHYLLEYCGQVWMDSLRNEAMRRILDQPRSWFEEEENKPLHLTACLDQNAEEIRNLVGRFAGSALVAAVTIIMAVVWSFFICWKLTLVSLACGPVMYAITRGLESVNRKWESQSNDINETVASIFSETFSDIRTVRAFALESYFHSKHSGILRKAMIVALKRAAYSGIFFGLVESAIIFASALLFYYGAVLTSSGEFAATDTISVFAMILFSIGYANTVISWIPQINSACDTATRLLRLSRLPFASSHEHVGKLRVFEPVPVQFTNLKFRYPRRPEALVLRNFSLTIPANSCTAIVGCSGSGKSTIASLLLGLYPSSSSLSGPPAITLGGMDIWQLHIPTLRSLIALVPQHPRLFADTIRANIAYGLNPCSRLNSMKNIRAAAQAVGIDEFICSLPEGYSTLVGDGGLGLSGGQTQRLVIARALVRQPRILILDEATSNLDGESAEIIRRSIQKLVAARKGLTVILITHAKEIMEMADNVVVIDGGSVAEQGPYHDLMQRPGGKLKEMLAGRQDELI</sequence>
<evidence type="ECO:0000256" key="4">
    <source>
        <dbReference type="ARBA" id="ARBA00022840"/>
    </source>
</evidence>
<dbReference type="InterPro" id="IPR003593">
    <property type="entry name" value="AAA+_ATPase"/>
</dbReference>
<feature type="transmembrane region" description="Helical" evidence="8">
    <location>
        <begin position="191"/>
        <end position="209"/>
    </location>
</feature>
<dbReference type="SUPFAM" id="SSF52540">
    <property type="entry name" value="P-loop containing nucleoside triphosphate hydrolases"/>
    <property type="match status" value="2"/>
</dbReference>
<reference evidence="11 12" key="1">
    <citation type="submission" date="2015-04" db="EMBL/GenBank/DDBJ databases">
        <authorList>
            <person name="Heijne W.H."/>
            <person name="Fedorova N.D."/>
            <person name="Nierman W.C."/>
            <person name="Vollebregt A.W."/>
            <person name="Zhao Z."/>
            <person name="Wu L."/>
            <person name="Kumar M."/>
            <person name="Stam H."/>
            <person name="van den Berg M.A."/>
            <person name="Pel H.J."/>
        </authorList>
    </citation>
    <scope>NUCLEOTIDE SEQUENCE [LARGE SCALE GENOMIC DNA]</scope>
    <source>
        <strain evidence="11 12">CBS 393.64</strain>
    </source>
</reference>
<keyword evidence="12" id="KW-1185">Reference proteome</keyword>
<evidence type="ECO:0000256" key="2">
    <source>
        <dbReference type="ARBA" id="ARBA00022692"/>
    </source>
</evidence>
<dbReference type="Pfam" id="PF00664">
    <property type="entry name" value="ABC_membrane"/>
    <property type="match status" value="2"/>
</dbReference>
<name>A0A0F4YX68_RASE3</name>
<evidence type="ECO:0000313" key="12">
    <source>
        <dbReference type="Proteomes" id="UP000053958"/>
    </source>
</evidence>
<feature type="domain" description="ABC transporter" evidence="9">
    <location>
        <begin position="1059"/>
        <end position="1307"/>
    </location>
</feature>
<feature type="domain" description="ABC transmembrane type-1" evidence="10">
    <location>
        <begin position="42"/>
        <end position="334"/>
    </location>
</feature>
<accession>A0A0F4YX68</accession>
<evidence type="ECO:0000256" key="8">
    <source>
        <dbReference type="SAM" id="Phobius"/>
    </source>
</evidence>
<keyword evidence="6 8" id="KW-0472">Membrane</keyword>
<keyword evidence="2 8" id="KW-0812">Transmembrane</keyword>
<keyword evidence="11" id="KW-0378">Hydrolase</keyword>
<evidence type="ECO:0000256" key="6">
    <source>
        <dbReference type="ARBA" id="ARBA00023136"/>
    </source>
</evidence>
<comment type="caution">
    <text evidence="11">The sequence shown here is derived from an EMBL/GenBank/DDBJ whole genome shotgun (WGS) entry which is preliminary data.</text>
</comment>
<gene>
    <name evidence="11" type="ORF">T310_3124</name>
</gene>
<dbReference type="InterPro" id="IPR011527">
    <property type="entry name" value="ABC1_TM_dom"/>
</dbReference>
<evidence type="ECO:0000256" key="5">
    <source>
        <dbReference type="ARBA" id="ARBA00022989"/>
    </source>
</evidence>
<dbReference type="GeneID" id="25315474"/>
<dbReference type="FunFam" id="3.40.50.300:FF:001471">
    <property type="entry name" value="P-loop containing nucleoside triphosphate hydrolase protein"/>
    <property type="match status" value="1"/>
</dbReference>
<dbReference type="STRING" id="1408163.A0A0F4YX68"/>
<feature type="transmembrane region" description="Helical" evidence="8">
    <location>
        <begin position="738"/>
        <end position="760"/>
    </location>
</feature>